<comment type="caution">
    <text evidence="6">The sequence shown here is derived from an EMBL/GenBank/DDBJ whole genome shotgun (WGS) entry which is preliminary data.</text>
</comment>
<evidence type="ECO:0000313" key="6">
    <source>
        <dbReference type="EMBL" id="MBH5385035.1"/>
    </source>
</evidence>
<keyword evidence="1 4" id="KW-0349">Heme</keyword>
<dbReference type="SUPFAM" id="SSF46626">
    <property type="entry name" value="Cytochrome c"/>
    <property type="match status" value="1"/>
</dbReference>
<sequence>MLDFACSAVGNGRILRSWLVFLVSMVLLLVPVASTQTRAERGQPAEPVLAIGRGATEDRFTANQLLSRPDAVVLSVTGDVYHHAVAYRAVPLLALLGNSVAPNFDTVEAEARDGFVSEIPFALIRQGASGGSVAYIAVEDIAHPWPPLPQKTQTAGPFYLVWQNPEKSAIGGEQWPYQLTRLSFAESPVHRWAQLAVPADTAVDAPARHGQEVFITQCLPCHRLNGGGASDTGPDLERPMNPTQYLTEAGLRAIIRNPRAVRAWPAQQMVGFSKDQLSDVDLDALVAYLRTMAIASAGCSNNPNDLSCGRK</sequence>
<keyword evidence="2 4" id="KW-0479">Metal-binding</keyword>
<gene>
    <name evidence="6" type="ORF">H1B27_01920</name>
</gene>
<dbReference type="InterPro" id="IPR036909">
    <property type="entry name" value="Cyt_c-like_dom_sf"/>
</dbReference>
<proteinExistence type="predicted"/>
<dbReference type="PROSITE" id="PS51007">
    <property type="entry name" value="CYTC"/>
    <property type="match status" value="1"/>
</dbReference>
<evidence type="ECO:0000256" key="4">
    <source>
        <dbReference type="PROSITE-ProRule" id="PRU00433"/>
    </source>
</evidence>
<dbReference type="Pfam" id="PF00034">
    <property type="entry name" value="Cytochrom_C"/>
    <property type="match status" value="1"/>
</dbReference>
<evidence type="ECO:0000313" key="7">
    <source>
        <dbReference type="Proteomes" id="UP001194539"/>
    </source>
</evidence>
<keyword evidence="3 4" id="KW-0408">Iron</keyword>
<keyword evidence="7" id="KW-1185">Reference proteome</keyword>
<dbReference type="InterPro" id="IPR009056">
    <property type="entry name" value="Cyt_c-like_dom"/>
</dbReference>
<accession>A0ABS0NVW8</accession>
<feature type="domain" description="Cytochrome c" evidence="5">
    <location>
        <begin position="205"/>
        <end position="293"/>
    </location>
</feature>
<name>A0ABS0NVW8_9BRAD</name>
<evidence type="ECO:0000256" key="3">
    <source>
        <dbReference type="ARBA" id="ARBA00023004"/>
    </source>
</evidence>
<evidence type="ECO:0000256" key="1">
    <source>
        <dbReference type="ARBA" id="ARBA00022617"/>
    </source>
</evidence>
<dbReference type="Proteomes" id="UP001194539">
    <property type="component" value="Unassembled WGS sequence"/>
</dbReference>
<evidence type="ECO:0000259" key="5">
    <source>
        <dbReference type="PROSITE" id="PS51007"/>
    </source>
</evidence>
<reference evidence="6 7" key="1">
    <citation type="submission" date="2020-07" db="EMBL/GenBank/DDBJ databases">
        <title>Bradyrhizobium diversity isolated from nodules of indigenous legumes of Western Australia.</title>
        <authorList>
            <person name="Klepa M.S."/>
        </authorList>
    </citation>
    <scope>NUCLEOTIDE SEQUENCE [LARGE SCALE GENOMIC DNA]</scope>
    <source>
        <strain evidence="6 7">CNPSo 4019</strain>
    </source>
</reference>
<dbReference type="Gene3D" id="1.10.760.10">
    <property type="entry name" value="Cytochrome c-like domain"/>
    <property type="match status" value="1"/>
</dbReference>
<protein>
    <submittedName>
        <fullName evidence="6">Cytochrome c</fullName>
    </submittedName>
</protein>
<evidence type="ECO:0000256" key="2">
    <source>
        <dbReference type="ARBA" id="ARBA00022723"/>
    </source>
</evidence>
<organism evidence="6 7">
    <name type="scientific">Bradyrhizobium diversitatis</name>
    <dbReference type="NCBI Taxonomy" id="2755406"/>
    <lineage>
        <taxon>Bacteria</taxon>
        <taxon>Pseudomonadati</taxon>
        <taxon>Pseudomonadota</taxon>
        <taxon>Alphaproteobacteria</taxon>
        <taxon>Hyphomicrobiales</taxon>
        <taxon>Nitrobacteraceae</taxon>
        <taxon>Bradyrhizobium</taxon>
    </lineage>
</organism>
<dbReference type="EMBL" id="JACEGD010000002">
    <property type="protein sequence ID" value="MBH5385035.1"/>
    <property type="molecule type" value="Genomic_DNA"/>
</dbReference>
<dbReference type="RefSeq" id="WP_197964799.1">
    <property type="nucleotide sequence ID" value="NZ_JACEGD010000002.1"/>
</dbReference>